<evidence type="ECO:0000259" key="3">
    <source>
        <dbReference type="PROSITE" id="PS50128"/>
    </source>
</evidence>
<feature type="compositionally biased region" description="Basic and acidic residues" evidence="2">
    <location>
        <begin position="1034"/>
        <end position="1045"/>
    </location>
</feature>
<dbReference type="GO" id="GO:0006397">
    <property type="term" value="P:mRNA processing"/>
    <property type="evidence" value="ECO:0007669"/>
    <property type="project" value="UniProtKB-KW"/>
</dbReference>
<protein>
    <recommendedName>
        <fullName evidence="3">SURP motif domain-containing protein</fullName>
    </recommendedName>
</protein>
<name>A0AAF0QE86_SOLVR</name>
<accession>A0AAF0QE86</accession>
<dbReference type="InterPro" id="IPR011666">
    <property type="entry name" value="DUF1604"/>
</dbReference>
<dbReference type="Gene3D" id="1.10.10.790">
    <property type="entry name" value="Surp module"/>
    <property type="match status" value="1"/>
</dbReference>
<dbReference type="PROSITE" id="PS50128">
    <property type="entry name" value="SURP"/>
    <property type="match status" value="1"/>
</dbReference>
<dbReference type="GO" id="GO:0003723">
    <property type="term" value="F:RNA binding"/>
    <property type="evidence" value="ECO:0007669"/>
    <property type="project" value="InterPro"/>
</dbReference>
<sequence>MDSDEEDFVFYGTPIEREEDVSSRKKKAIAEASGQLRTLPAWKQEVTDEEGRRRFHGAFTGGFSAGYYNTVGSKEGWTPQTFTSSRKNRAEVKQQSLFNFLDDDEKAEMEGRLGTSMQYDTFGFTAAELARKQAEKEQKQRPSAIPGPVPDEVVLPVTESIGLTLLQKMGWRRGRSINSSHTDSLYNAKREARKAFLAFSFADVDGQPLDSGLAEDAADTIVDLPTDDGNQFSKSTPVYLLNPKQDLHGLGYDPYKNAPEFREKKRSRLSNSRESGQQDRVLKDSLFGFKSGRVAPGFGVGALEDLDVEDEDVYASGYIFSFWLNFGAVLCLDQSPPLSLFSLTGTGKWGGSSGVGYDFEETYVEEVEEPSRPKAENLKMLDRKAHDVLPGFSAASKSDYQLERCDQGIMRFDSPVIPQNFVPHHKFAAPLESDSKAPSLPPPVVPPPEDNNLRILIEGLATLVARSGKLLEDLSREKNQFNPLFGFLNGGKGHEYYSRKLWEERHKRNDQGKQQWDTKMSQKVQKMTAESRGQILGEKPIERSLRAANSSGISADAINLTSNLSDTFTKPVSINELLESAKPFQDDPAKQERFEQFLKEKYHGGLRPKDGSGASNMSEAARARERLEFESVAETINKGNHGKESVPPSELFSSTLATAGLQFTSGAAELAKFGQDDGLAATSMYPKREEFQWRPSSILCKRFDLIDPYMGKSFLFASVAYPSRLTELHLVFMQPPPAPRARSKLDSLIYLPESVKAPKLEDDVSGGRSQFSLQEGRIEKGKEIADQEIEVDAEPENIERPVDLYKAIFSDDSDDEAETSNQDVTEDSQTKVEAVNTTLNRLIAGDFLESLGKELGLEVPTDMPLPDNKTSNPAKKDNVSLDVRAKSINQDPILAVGNNNQNISQQGIFSREGTVDMNSRKNGGRGTETESYRNGIDKNKFEAEGRIHAKAKGDQYRNKNSSSSENETDSKRKRPHRSSSLDASSDSSEGYKDRRSRSRKKKSSQEKSSSSKRHSKHHKHRRRDSRSPSRHSRHGSEKDHREAKREKHKWLVTAGTVHASWFYYYGALLSAMRRALSLWSIYGCKRLDSEVLTRNILLTCKI</sequence>
<dbReference type="InterPro" id="IPR000061">
    <property type="entry name" value="Surp"/>
</dbReference>
<dbReference type="SMART" id="SM00648">
    <property type="entry name" value="SWAP"/>
    <property type="match status" value="1"/>
</dbReference>
<reference evidence="4" key="1">
    <citation type="submission" date="2023-08" db="EMBL/GenBank/DDBJ databases">
        <title>A de novo genome assembly of Solanum verrucosum Schlechtendal, a Mexican diploid species geographically isolated from the other diploid A-genome species in potato relatives.</title>
        <authorList>
            <person name="Hosaka K."/>
        </authorList>
    </citation>
    <scope>NUCLEOTIDE SEQUENCE</scope>
    <source>
        <tissue evidence="4">Young leaves</tissue>
    </source>
</reference>
<dbReference type="PANTHER" id="PTHR13384">
    <property type="entry name" value="G PATCH DOMAIN-CONTAINING PROTEIN 1"/>
    <property type="match status" value="1"/>
</dbReference>
<evidence type="ECO:0000256" key="1">
    <source>
        <dbReference type="ARBA" id="ARBA00022664"/>
    </source>
</evidence>
<feature type="compositionally biased region" description="Basic and acidic residues" evidence="2">
    <location>
        <begin position="927"/>
        <end position="957"/>
    </location>
</feature>
<dbReference type="AlphaFoldDB" id="A0AAF0QE86"/>
<feature type="domain" description="SURP motif" evidence="3">
    <location>
        <begin position="456"/>
        <end position="500"/>
    </location>
</feature>
<dbReference type="Pfam" id="PF01805">
    <property type="entry name" value="Surp"/>
    <property type="match status" value="1"/>
</dbReference>
<feature type="region of interest" description="Disordered" evidence="2">
    <location>
        <begin position="904"/>
        <end position="1047"/>
    </location>
</feature>
<feature type="region of interest" description="Disordered" evidence="2">
    <location>
        <begin position="811"/>
        <end position="830"/>
    </location>
</feature>
<keyword evidence="1" id="KW-0507">mRNA processing</keyword>
<organism evidence="4 5">
    <name type="scientific">Solanum verrucosum</name>
    <dbReference type="NCBI Taxonomy" id="315347"/>
    <lineage>
        <taxon>Eukaryota</taxon>
        <taxon>Viridiplantae</taxon>
        <taxon>Streptophyta</taxon>
        <taxon>Embryophyta</taxon>
        <taxon>Tracheophyta</taxon>
        <taxon>Spermatophyta</taxon>
        <taxon>Magnoliopsida</taxon>
        <taxon>eudicotyledons</taxon>
        <taxon>Gunneridae</taxon>
        <taxon>Pentapetalae</taxon>
        <taxon>asterids</taxon>
        <taxon>lamiids</taxon>
        <taxon>Solanales</taxon>
        <taxon>Solanaceae</taxon>
        <taxon>Solanoideae</taxon>
        <taxon>Solaneae</taxon>
        <taxon>Solanum</taxon>
    </lineage>
</organism>
<evidence type="ECO:0000313" key="5">
    <source>
        <dbReference type="Proteomes" id="UP001234989"/>
    </source>
</evidence>
<dbReference type="GO" id="GO:0005634">
    <property type="term" value="C:nucleus"/>
    <property type="evidence" value="ECO:0007669"/>
    <property type="project" value="TreeGrafter"/>
</dbReference>
<dbReference type="SUPFAM" id="SSF109905">
    <property type="entry name" value="Surp module (SWAP domain)"/>
    <property type="match status" value="1"/>
</dbReference>
<feature type="region of interest" description="Disordered" evidence="2">
    <location>
        <begin position="132"/>
        <end position="151"/>
    </location>
</feature>
<dbReference type="Pfam" id="PF07713">
    <property type="entry name" value="DUF1604"/>
    <property type="match status" value="1"/>
</dbReference>
<dbReference type="PANTHER" id="PTHR13384:SF19">
    <property type="entry name" value="G PATCH DOMAIN-CONTAINING PROTEIN 1"/>
    <property type="match status" value="1"/>
</dbReference>
<gene>
    <name evidence="4" type="ORF">MTR67_015016</name>
</gene>
<dbReference type="InterPro" id="IPR035967">
    <property type="entry name" value="SWAP/Surp_sf"/>
</dbReference>
<dbReference type="Pfam" id="PF26093">
    <property type="entry name" value="HTH_TGH"/>
    <property type="match status" value="1"/>
</dbReference>
<feature type="region of interest" description="Disordered" evidence="2">
    <location>
        <begin position="859"/>
        <end position="878"/>
    </location>
</feature>
<proteinExistence type="predicted"/>
<evidence type="ECO:0000313" key="4">
    <source>
        <dbReference type="EMBL" id="WMV21631.1"/>
    </source>
</evidence>
<dbReference type="EMBL" id="CP133614">
    <property type="protein sequence ID" value="WMV21631.1"/>
    <property type="molecule type" value="Genomic_DNA"/>
</dbReference>
<feature type="compositionally biased region" description="Low complexity" evidence="2">
    <location>
        <begin position="978"/>
        <end position="988"/>
    </location>
</feature>
<dbReference type="Proteomes" id="UP001234989">
    <property type="component" value="Chromosome 3"/>
</dbReference>
<keyword evidence="5" id="KW-1185">Reference proteome</keyword>
<feature type="compositionally biased region" description="Basic residues" evidence="2">
    <location>
        <begin position="1010"/>
        <end position="1033"/>
    </location>
</feature>
<evidence type="ECO:0000256" key="2">
    <source>
        <dbReference type="SAM" id="MobiDB-lite"/>
    </source>
</evidence>